<feature type="binding site" evidence="9">
    <location>
        <position position="38"/>
    </location>
    <ligand>
        <name>[4Fe-4S] cluster</name>
        <dbReference type="ChEBI" id="CHEBI:49883"/>
        <label>1</label>
    </ligand>
</feature>
<name>A0A1F4T829_UNCSA</name>
<dbReference type="GO" id="GO:0051539">
    <property type="term" value="F:4 iron, 4 sulfur cluster binding"/>
    <property type="evidence" value="ECO:0007669"/>
    <property type="project" value="UniProtKB-UniRule"/>
</dbReference>
<comment type="cofactor">
    <cofactor evidence="9">
        <name>[4Fe-4S] cluster</name>
        <dbReference type="ChEBI" id="CHEBI:49883"/>
    </cofactor>
    <text evidence="9">Binds 2 [4Fe-4S] clusters per subunit. One cluster is coordinated with 3 cysteines and an exchangeable S-adenosyl-L-methionine.</text>
</comment>
<dbReference type="PANTHER" id="PTHR10949:SF0">
    <property type="entry name" value="LIPOYL SYNTHASE, MITOCHONDRIAL"/>
    <property type="match status" value="1"/>
</dbReference>
<evidence type="ECO:0000313" key="12">
    <source>
        <dbReference type="Proteomes" id="UP000178602"/>
    </source>
</evidence>
<sequence>MIKNTPKLKHIREIRNKLADPSLHTVCESASCPNIGECFSQGTCTFMIMGDICSRNCAFCGVGNGNPLPLDPEEPTKIASAAKKLGLDHIVITSVTRDDLPDGGSLHFAETIMAVKAELPEASVEVLIPDFQGDSRSLQTVLLANPTVLNHNIETIPRLYKQVRPQANYQQSLKVIRNAAESGVYTKSGFMVGLGEEKGEIIGILADLRHAGCDFVTIGQYLPPSRRHLPVDRFVAPEEFSEYEEIGRQMGFLKIESGPFVRSSYHAKELLKKHGKI</sequence>
<dbReference type="GO" id="GO:0005737">
    <property type="term" value="C:cytoplasm"/>
    <property type="evidence" value="ECO:0007669"/>
    <property type="project" value="UniProtKB-SubCell"/>
</dbReference>
<dbReference type="EC" id="2.8.1.8" evidence="9"/>
<evidence type="ECO:0000259" key="10">
    <source>
        <dbReference type="PROSITE" id="PS51918"/>
    </source>
</evidence>
<evidence type="ECO:0000256" key="3">
    <source>
        <dbReference type="ARBA" id="ARBA00022679"/>
    </source>
</evidence>
<dbReference type="SUPFAM" id="SSF102114">
    <property type="entry name" value="Radical SAM enzymes"/>
    <property type="match status" value="1"/>
</dbReference>
<feature type="binding site" evidence="9">
    <location>
        <position position="53"/>
    </location>
    <ligand>
        <name>[4Fe-4S] cluster</name>
        <dbReference type="ChEBI" id="CHEBI:49883"/>
        <label>2</label>
        <note>4Fe-4S-S-AdoMet</note>
    </ligand>
</feature>
<comment type="function">
    <text evidence="9">Catalyzes the radical-mediated insertion of two sulfur atoms into the C-6 and C-8 positions of the octanoyl moiety bound to the lipoyl domains of lipoate-dependent enzymes, thereby converting the octanoylated domains into lipoylated derivatives.</text>
</comment>
<dbReference type="InterPro" id="IPR058240">
    <property type="entry name" value="rSAM_sf"/>
</dbReference>
<dbReference type="GO" id="GO:0009249">
    <property type="term" value="P:protein lipoylation"/>
    <property type="evidence" value="ECO:0007669"/>
    <property type="project" value="UniProtKB-UniRule"/>
</dbReference>
<keyword evidence="7 9" id="KW-0411">Iron-sulfur</keyword>
<dbReference type="GO" id="GO:0046872">
    <property type="term" value="F:metal ion binding"/>
    <property type="evidence" value="ECO:0007669"/>
    <property type="project" value="UniProtKB-KW"/>
</dbReference>
<feature type="domain" description="Radical SAM core" evidence="10">
    <location>
        <begin position="39"/>
        <end position="253"/>
    </location>
</feature>
<evidence type="ECO:0000256" key="7">
    <source>
        <dbReference type="ARBA" id="ARBA00023014"/>
    </source>
</evidence>
<feature type="binding site" evidence="9">
    <location>
        <position position="57"/>
    </location>
    <ligand>
        <name>[4Fe-4S] cluster</name>
        <dbReference type="ChEBI" id="CHEBI:49883"/>
        <label>2</label>
        <note>4Fe-4S-S-AdoMet</note>
    </ligand>
</feature>
<dbReference type="CDD" id="cd01335">
    <property type="entry name" value="Radical_SAM"/>
    <property type="match status" value="1"/>
</dbReference>
<keyword evidence="6 9" id="KW-0408">Iron</keyword>
<dbReference type="SMART" id="SM00729">
    <property type="entry name" value="Elp3"/>
    <property type="match status" value="1"/>
</dbReference>
<reference evidence="11 12" key="1">
    <citation type="journal article" date="2016" name="Nat. Commun.">
        <title>Thousands of microbial genomes shed light on interconnected biogeochemical processes in an aquifer system.</title>
        <authorList>
            <person name="Anantharaman K."/>
            <person name="Brown C.T."/>
            <person name="Hug L.A."/>
            <person name="Sharon I."/>
            <person name="Castelle C.J."/>
            <person name="Probst A.J."/>
            <person name="Thomas B.C."/>
            <person name="Singh A."/>
            <person name="Wilkins M.J."/>
            <person name="Karaoz U."/>
            <person name="Brodie E.L."/>
            <person name="Williams K.H."/>
            <person name="Hubbard S.S."/>
            <person name="Banfield J.F."/>
        </authorList>
    </citation>
    <scope>NUCLEOTIDE SEQUENCE [LARGE SCALE GENOMIC DNA]</scope>
</reference>
<evidence type="ECO:0000256" key="6">
    <source>
        <dbReference type="ARBA" id="ARBA00023004"/>
    </source>
</evidence>
<dbReference type="SFLD" id="SFLDS00029">
    <property type="entry name" value="Radical_SAM"/>
    <property type="match status" value="1"/>
</dbReference>
<dbReference type="UniPathway" id="UPA00538">
    <property type="reaction ID" value="UER00593"/>
</dbReference>
<keyword evidence="5 9" id="KW-0479">Metal-binding</keyword>
<organism evidence="11 12">
    <name type="scientific">candidate division WOR-1 bacterium RIFOXYC12_FULL_54_18</name>
    <dbReference type="NCBI Taxonomy" id="1802584"/>
    <lineage>
        <taxon>Bacteria</taxon>
        <taxon>Bacillati</taxon>
        <taxon>Saganbacteria</taxon>
    </lineage>
</organism>
<dbReference type="Pfam" id="PF04055">
    <property type="entry name" value="Radical_SAM"/>
    <property type="match status" value="1"/>
</dbReference>
<evidence type="ECO:0000256" key="5">
    <source>
        <dbReference type="ARBA" id="ARBA00022723"/>
    </source>
</evidence>
<dbReference type="GO" id="GO:0016992">
    <property type="term" value="F:lipoate synthase activity"/>
    <property type="evidence" value="ECO:0007669"/>
    <property type="project" value="UniProtKB-UniRule"/>
</dbReference>
<comment type="subcellular location">
    <subcellularLocation>
        <location evidence="9">Cytoplasm</location>
    </subcellularLocation>
</comment>
<dbReference type="PIRSF" id="PIRSF005963">
    <property type="entry name" value="Lipoyl_synth"/>
    <property type="match status" value="1"/>
</dbReference>
<evidence type="ECO:0000256" key="8">
    <source>
        <dbReference type="ARBA" id="ARBA00047326"/>
    </source>
</evidence>
<dbReference type="SFLD" id="SFLDF00271">
    <property type="entry name" value="lipoyl_synthase"/>
    <property type="match status" value="1"/>
</dbReference>
<dbReference type="AlphaFoldDB" id="A0A1F4T829"/>
<dbReference type="NCBIfam" id="TIGR00510">
    <property type="entry name" value="lipA"/>
    <property type="match status" value="1"/>
</dbReference>
<dbReference type="EMBL" id="MEUG01000001">
    <property type="protein sequence ID" value="OGC28941.1"/>
    <property type="molecule type" value="Genomic_DNA"/>
</dbReference>
<feature type="binding site" evidence="9">
    <location>
        <position position="27"/>
    </location>
    <ligand>
        <name>[4Fe-4S] cluster</name>
        <dbReference type="ChEBI" id="CHEBI:49883"/>
        <label>1</label>
    </ligand>
</feature>
<comment type="caution">
    <text evidence="11">The sequence shown here is derived from an EMBL/GenBank/DDBJ whole genome shotgun (WGS) entry which is preliminary data.</text>
</comment>
<proteinExistence type="inferred from homology"/>
<dbReference type="InterPro" id="IPR006638">
    <property type="entry name" value="Elp3/MiaA/NifB-like_rSAM"/>
</dbReference>
<keyword evidence="2 9" id="KW-0963">Cytoplasm</keyword>
<dbReference type="PROSITE" id="PS51918">
    <property type="entry name" value="RADICAL_SAM"/>
    <property type="match status" value="1"/>
</dbReference>
<evidence type="ECO:0000313" key="11">
    <source>
        <dbReference type="EMBL" id="OGC28941.1"/>
    </source>
</evidence>
<protein>
    <recommendedName>
        <fullName evidence="9">Lipoyl synthase</fullName>
        <ecNumber evidence="9">2.8.1.8</ecNumber>
    </recommendedName>
    <alternativeName>
        <fullName evidence="9">Lip-syn</fullName>
        <shortName evidence="9">LS</shortName>
    </alternativeName>
    <alternativeName>
        <fullName evidence="9">Lipoate synthase</fullName>
    </alternativeName>
    <alternativeName>
        <fullName evidence="9">Lipoic acid synthase</fullName>
    </alternativeName>
    <alternativeName>
        <fullName evidence="9">Sulfur insertion protein LipA</fullName>
    </alternativeName>
</protein>
<evidence type="ECO:0000256" key="4">
    <source>
        <dbReference type="ARBA" id="ARBA00022691"/>
    </source>
</evidence>
<dbReference type="InterPro" id="IPR007197">
    <property type="entry name" value="rSAM"/>
</dbReference>
<dbReference type="Gene3D" id="3.20.20.70">
    <property type="entry name" value="Aldolase class I"/>
    <property type="match status" value="1"/>
</dbReference>
<keyword evidence="3 9" id="KW-0808">Transferase</keyword>
<comment type="catalytic activity">
    <reaction evidence="8 9">
        <text>[[Fe-S] cluster scaffold protein carrying a second [4Fe-4S](2+) cluster] + N(6)-octanoyl-L-lysyl-[protein] + 2 oxidized [2Fe-2S]-[ferredoxin] + 2 S-adenosyl-L-methionine + 4 H(+) = [[Fe-S] cluster scaffold protein] + N(6)-[(R)-dihydrolipoyl]-L-lysyl-[protein] + 4 Fe(3+) + 2 hydrogen sulfide + 2 5'-deoxyadenosine + 2 L-methionine + 2 reduced [2Fe-2S]-[ferredoxin]</text>
        <dbReference type="Rhea" id="RHEA:16585"/>
        <dbReference type="Rhea" id="RHEA-COMP:9928"/>
        <dbReference type="Rhea" id="RHEA-COMP:10000"/>
        <dbReference type="Rhea" id="RHEA-COMP:10001"/>
        <dbReference type="Rhea" id="RHEA-COMP:10475"/>
        <dbReference type="Rhea" id="RHEA-COMP:14568"/>
        <dbReference type="Rhea" id="RHEA-COMP:14569"/>
        <dbReference type="ChEBI" id="CHEBI:15378"/>
        <dbReference type="ChEBI" id="CHEBI:17319"/>
        <dbReference type="ChEBI" id="CHEBI:29034"/>
        <dbReference type="ChEBI" id="CHEBI:29919"/>
        <dbReference type="ChEBI" id="CHEBI:33722"/>
        <dbReference type="ChEBI" id="CHEBI:33737"/>
        <dbReference type="ChEBI" id="CHEBI:33738"/>
        <dbReference type="ChEBI" id="CHEBI:57844"/>
        <dbReference type="ChEBI" id="CHEBI:59789"/>
        <dbReference type="ChEBI" id="CHEBI:78809"/>
        <dbReference type="ChEBI" id="CHEBI:83100"/>
        <dbReference type="EC" id="2.8.1.8"/>
    </reaction>
</comment>
<comment type="pathway">
    <text evidence="9">Protein modification; protein lipoylation via endogenous pathway; protein N(6)-(lipoyl)lysine from octanoyl-[acyl-carrier-protein]: step 2/2.</text>
</comment>
<dbReference type="PANTHER" id="PTHR10949">
    <property type="entry name" value="LIPOYL SYNTHASE"/>
    <property type="match status" value="1"/>
</dbReference>
<keyword evidence="4 9" id="KW-0949">S-adenosyl-L-methionine</keyword>
<comment type="similarity">
    <text evidence="9">Belongs to the radical SAM superfamily. Lipoyl synthase family.</text>
</comment>
<dbReference type="NCBIfam" id="NF009544">
    <property type="entry name" value="PRK12928.1"/>
    <property type="match status" value="1"/>
</dbReference>
<dbReference type="SFLD" id="SFLDG01058">
    <property type="entry name" value="lipoyl_synthase_like"/>
    <property type="match status" value="1"/>
</dbReference>
<gene>
    <name evidence="9" type="primary">lipA</name>
    <name evidence="11" type="ORF">A3K49_06580</name>
</gene>
<evidence type="ECO:0000256" key="9">
    <source>
        <dbReference type="HAMAP-Rule" id="MF_00206"/>
    </source>
</evidence>
<dbReference type="InterPro" id="IPR013785">
    <property type="entry name" value="Aldolase_TIM"/>
</dbReference>
<evidence type="ECO:0000256" key="2">
    <source>
        <dbReference type="ARBA" id="ARBA00022490"/>
    </source>
</evidence>
<dbReference type="InterPro" id="IPR003698">
    <property type="entry name" value="Lipoyl_synth"/>
</dbReference>
<dbReference type="Proteomes" id="UP000178602">
    <property type="component" value="Unassembled WGS sequence"/>
</dbReference>
<feature type="binding site" evidence="9">
    <location>
        <position position="32"/>
    </location>
    <ligand>
        <name>[4Fe-4S] cluster</name>
        <dbReference type="ChEBI" id="CHEBI:49883"/>
        <label>1</label>
    </ligand>
</feature>
<dbReference type="NCBIfam" id="NF004019">
    <property type="entry name" value="PRK05481.1"/>
    <property type="match status" value="1"/>
</dbReference>
<evidence type="ECO:0000256" key="1">
    <source>
        <dbReference type="ARBA" id="ARBA00022485"/>
    </source>
</evidence>
<feature type="binding site" evidence="9">
    <location>
        <position position="60"/>
    </location>
    <ligand>
        <name>[4Fe-4S] cluster</name>
        <dbReference type="ChEBI" id="CHEBI:49883"/>
        <label>2</label>
        <note>4Fe-4S-S-AdoMet</note>
    </ligand>
</feature>
<feature type="binding site" evidence="9">
    <location>
        <position position="264"/>
    </location>
    <ligand>
        <name>[4Fe-4S] cluster</name>
        <dbReference type="ChEBI" id="CHEBI:49883"/>
        <label>1</label>
    </ligand>
</feature>
<dbReference type="FunFam" id="3.20.20.70:FF:000186">
    <property type="entry name" value="Lipoyl synthase"/>
    <property type="match status" value="1"/>
</dbReference>
<accession>A0A1F4T829</accession>
<dbReference type="HAMAP" id="MF_00206">
    <property type="entry name" value="Lipoyl_synth"/>
    <property type="match status" value="1"/>
</dbReference>
<keyword evidence="1 9" id="KW-0004">4Fe-4S</keyword>